<dbReference type="Proteomes" id="UP000006852">
    <property type="component" value="Chromosome"/>
</dbReference>
<dbReference type="STRING" id="869209.Tresu_1431"/>
<reference evidence="2" key="2">
    <citation type="submission" date="2011-04" db="EMBL/GenBank/DDBJ databases">
        <title>The complete genome of chromosome of Treponema succinifaciens DSM 2489.</title>
        <authorList>
            <person name="Lucas S."/>
            <person name="Copeland A."/>
            <person name="Lapidus A."/>
            <person name="Bruce D."/>
            <person name="Goodwin L."/>
            <person name="Pitluck S."/>
            <person name="Peters L."/>
            <person name="Kyrpides N."/>
            <person name="Mavromatis K."/>
            <person name="Ivanova N."/>
            <person name="Ovchinnikova G."/>
            <person name="Teshima H."/>
            <person name="Detter J.C."/>
            <person name="Tapia R."/>
            <person name="Han C."/>
            <person name="Land M."/>
            <person name="Hauser L."/>
            <person name="Markowitz V."/>
            <person name="Cheng J.-F."/>
            <person name="Hugenholtz P."/>
            <person name="Woyke T."/>
            <person name="Wu D."/>
            <person name="Gronow S."/>
            <person name="Wellnitz S."/>
            <person name="Brambilla E."/>
            <person name="Klenk H.-P."/>
            <person name="Eisen J.A."/>
        </authorList>
    </citation>
    <scope>NUCLEOTIDE SEQUENCE [LARGE SCALE GENOMIC DNA]</scope>
    <source>
        <strain evidence="2">ATCC 33096 / DSM 2489 / 6091</strain>
    </source>
</reference>
<name>F2NSU6_TRES6</name>
<sequence length="371" mass="42478">MRKFAIKVFVVFSFILFFCFDIFAAPRKPQKGQEDWRALQKAKDSFEKNDFGTAVKFAEQAKVIRSQNAKWQTYILDETLKNSRVRRAGDSIERVSQVLNELKFTEASKIVSMHIEKHGLDFFNGSYSELIEFVSLYAHYPEADFLLGKIYKLEGEYSVALNYMKDAYEYSVNLDVSMEKYDLLYELAELSYDLGSKDDYEKYLLVIASDDSVFTNLGYMDALLHIINTDSSDTLEKFFLLYRAEDTAGLKAFVKLGKLYMSEAENDKALKFNAFAGILAVTKIESVLMQRINGFKYSNFKTLLAKSSSYSDIVEWGIKNGVWELFCDLAESAANSGKIVFSRSLFVSLSESSPVEYWKSYASEKIVKSEN</sequence>
<proteinExistence type="predicted"/>
<dbReference type="Gene3D" id="1.25.40.10">
    <property type="entry name" value="Tetratricopeptide repeat domain"/>
    <property type="match status" value="1"/>
</dbReference>
<evidence type="ECO:0000313" key="2">
    <source>
        <dbReference type="Proteomes" id="UP000006852"/>
    </source>
</evidence>
<dbReference type="InterPro" id="IPR011990">
    <property type="entry name" value="TPR-like_helical_dom_sf"/>
</dbReference>
<protein>
    <submittedName>
        <fullName evidence="1">Uncharacterized protein</fullName>
    </submittedName>
</protein>
<keyword evidence="2" id="KW-1185">Reference proteome</keyword>
<dbReference type="OrthoDB" id="356136at2"/>
<dbReference type="AlphaFoldDB" id="F2NSU6"/>
<dbReference type="EMBL" id="CP002631">
    <property type="protein sequence ID" value="AEB14334.1"/>
    <property type="molecule type" value="Genomic_DNA"/>
</dbReference>
<organism evidence="1 2">
    <name type="scientific">Treponema succinifaciens (strain ATCC 33096 / DSM 2489 / 6091)</name>
    <dbReference type="NCBI Taxonomy" id="869209"/>
    <lineage>
        <taxon>Bacteria</taxon>
        <taxon>Pseudomonadati</taxon>
        <taxon>Spirochaetota</taxon>
        <taxon>Spirochaetia</taxon>
        <taxon>Spirochaetales</taxon>
        <taxon>Treponemataceae</taxon>
        <taxon>Treponema</taxon>
    </lineage>
</organism>
<evidence type="ECO:0000313" key="1">
    <source>
        <dbReference type="EMBL" id="AEB14334.1"/>
    </source>
</evidence>
<dbReference type="HOGENOM" id="CLU_063467_0_0_12"/>
<reference evidence="1 2" key="1">
    <citation type="journal article" date="2011" name="Stand. Genomic Sci.">
        <title>Complete genome sequence of Treponema succinifaciens type strain (6091).</title>
        <authorList>
            <person name="Han C."/>
            <person name="Gronow S."/>
            <person name="Teshima H."/>
            <person name="Lapidus A."/>
            <person name="Nolan M."/>
            <person name="Lucas S."/>
            <person name="Hammon N."/>
            <person name="Deshpande S."/>
            <person name="Cheng J.F."/>
            <person name="Zeytun A."/>
            <person name="Tapia R."/>
            <person name="Goodwin L."/>
            <person name="Pitluck S."/>
            <person name="Liolios K."/>
            <person name="Pagani I."/>
            <person name="Ivanova N."/>
            <person name="Mavromatis K."/>
            <person name="Mikhailova N."/>
            <person name="Huntemann M."/>
            <person name="Pati A."/>
            <person name="Chen A."/>
            <person name="Palaniappan K."/>
            <person name="Land M."/>
            <person name="Hauser L."/>
            <person name="Brambilla E.M."/>
            <person name="Rohde M."/>
            <person name="Goker M."/>
            <person name="Woyke T."/>
            <person name="Bristow J."/>
            <person name="Eisen J.A."/>
            <person name="Markowitz V."/>
            <person name="Hugenholtz P."/>
            <person name="Kyrpides N.C."/>
            <person name="Klenk H.P."/>
            <person name="Detter J.C."/>
        </authorList>
    </citation>
    <scope>NUCLEOTIDE SEQUENCE [LARGE SCALE GENOMIC DNA]</scope>
    <source>
        <strain evidence="2">ATCC 33096 / DSM 2489 / 6091</strain>
    </source>
</reference>
<dbReference type="KEGG" id="tsu:Tresu_1431"/>
<gene>
    <name evidence="1" type="ordered locus">Tresu_1431</name>
</gene>
<accession>F2NSU6</accession>
<dbReference type="RefSeq" id="WP_013701616.1">
    <property type="nucleotide sequence ID" value="NC_015385.1"/>
</dbReference>
<dbReference type="GeneID" id="302998591"/>